<evidence type="ECO:0000313" key="2">
    <source>
        <dbReference type="EMBL" id="GAA4339113.1"/>
    </source>
</evidence>
<dbReference type="Proteomes" id="UP001500582">
    <property type="component" value="Unassembled WGS sequence"/>
</dbReference>
<sequence>MAYTKVNPTSFIPSGEMIRDLANQSYVSEADIKAILRQRGIITPRSQKDRTLSILSCLILSPPEFDVLVERQTIKEDTLKSAGSGKIALNDSFTNITDFVYNEFLPNLIDQISPKNAFLSDNFKVVGRPQAKIVVRDKEIDIEIIIERNNYNKSWVNHKSQFKAIINLKHENNQVKFQRFFTSNETKTVVNKSVSFFEKRCKQLGMIKETEQEHRIRFDDFSNEGRIIFFLKLYNSDESRAVELEGENVGSFEFSPDNGIPLPEELTWMDNKEELIFRGKKVETTFFLNERKYFPNLIVWRMHATYKFNLIGKGVAGKVKVDFNFHEYQKDRSYKAPLEIIIASALDLESGYLTIAQKEEVKKMLLSKLEELKSTIYDKHFSIPA</sequence>
<name>A0ABP8HH60_9SPHI</name>
<dbReference type="RefSeq" id="WP_345213913.1">
    <property type="nucleotide sequence ID" value="NZ_BAABFT010000022.1"/>
</dbReference>
<keyword evidence="3" id="KW-1185">Reference proteome</keyword>
<accession>A0ABP8HH60</accession>
<protein>
    <recommendedName>
        <fullName evidence="1">GAPS4b N-terminal domain-containing protein</fullName>
    </recommendedName>
</protein>
<dbReference type="InterPro" id="IPR058955">
    <property type="entry name" value="GAPS4b_N"/>
</dbReference>
<feature type="domain" description="GAPS4b N-terminal" evidence="1">
    <location>
        <begin position="16"/>
        <end position="77"/>
    </location>
</feature>
<dbReference type="EMBL" id="BAABFT010000022">
    <property type="protein sequence ID" value="GAA4339113.1"/>
    <property type="molecule type" value="Genomic_DNA"/>
</dbReference>
<evidence type="ECO:0000313" key="3">
    <source>
        <dbReference type="Proteomes" id="UP001500582"/>
    </source>
</evidence>
<organism evidence="2 3">
    <name type="scientific">Mucilaginibacter gynuensis</name>
    <dbReference type="NCBI Taxonomy" id="1302236"/>
    <lineage>
        <taxon>Bacteria</taxon>
        <taxon>Pseudomonadati</taxon>
        <taxon>Bacteroidota</taxon>
        <taxon>Sphingobacteriia</taxon>
        <taxon>Sphingobacteriales</taxon>
        <taxon>Sphingobacteriaceae</taxon>
        <taxon>Mucilaginibacter</taxon>
    </lineage>
</organism>
<dbReference type="Pfam" id="PF26110">
    <property type="entry name" value="GAPS4b_N"/>
    <property type="match status" value="1"/>
</dbReference>
<reference evidence="3" key="1">
    <citation type="journal article" date="2019" name="Int. J. Syst. Evol. Microbiol.">
        <title>The Global Catalogue of Microorganisms (GCM) 10K type strain sequencing project: providing services to taxonomists for standard genome sequencing and annotation.</title>
        <authorList>
            <consortium name="The Broad Institute Genomics Platform"/>
            <consortium name="The Broad Institute Genome Sequencing Center for Infectious Disease"/>
            <person name="Wu L."/>
            <person name="Ma J."/>
        </authorList>
    </citation>
    <scope>NUCLEOTIDE SEQUENCE [LARGE SCALE GENOMIC DNA]</scope>
    <source>
        <strain evidence="3">JCM 17705</strain>
    </source>
</reference>
<proteinExistence type="predicted"/>
<gene>
    <name evidence="2" type="ORF">GCM10023149_49600</name>
</gene>
<comment type="caution">
    <text evidence="2">The sequence shown here is derived from an EMBL/GenBank/DDBJ whole genome shotgun (WGS) entry which is preliminary data.</text>
</comment>
<evidence type="ECO:0000259" key="1">
    <source>
        <dbReference type="Pfam" id="PF26110"/>
    </source>
</evidence>